<evidence type="ECO:0000313" key="1">
    <source>
        <dbReference type="EMBL" id="CAB3371386.1"/>
    </source>
</evidence>
<dbReference type="AlphaFoldDB" id="A0A8S1CNX3"/>
<dbReference type="EMBL" id="CADEPI010000061">
    <property type="protein sequence ID" value="CAB3371386.1"/>
    <property type="molecule type" value="Genomic_DNA"/>
</dbReference>
<gene>
    <name evidence="1" type="ORF">CLODIP_2_CD04636</name>
</gene>
<dbReference type="InterPro" id="IPR032675">
    <property type="entry name" value="LRR_dom_sf"/>
</dbReference>
<comment type="caution">
    <text evidence="1">The sequence shown here is derived from an EMBL/GenBank/DDBJ whole genome shotgun (WGS) entry which is preliminary data.</text>
</comment>
<accession>A0A8S1CNX3</accession>
<evidence type="ECO:0000313" key="2">
    <source>
        <dbReference type="Proteomes" id="UP000494165"/>
    </source>
</evidence>
<name>A0A8S1CNX3_9INSE</name>
<keyword evidence="2" id="KW-1185">Reference proteome</keyword>
<dbReference type="Proteomes" id="UP000494165">
    <property type="component" value="Unassembled WGS sequence"/>
</dbReference>
<evidence type="ECO:0008006" key="3">
    <source>
        <dbReference type="Google" id="ProtNLM"/>
    </source>
</evidence>
<protein>
    <recommendedName>
        <fullName evidence="3">FBD domain-containing protein</fullName>
    </recommendedName>
</protein>
<reference evidence="1 2" key="1">
    <citation type="submission" date="2020-04" db="EMBL/GenBank/DDBJ databases">
        <authorList>
            <person name="Alioto T."/>
            <person name="Alioto T."/>
            <person name="Gomez Garrido J."/>
        </authorList>
    </citation>
    <scope>NUCLEOTIDE SEQUENCE [LARGE SCALE GENOMIC DNA]</scope>
</reference>
<dbReference type="SUPFAM" id="SSF52058">
    <property type="entry name" value="L domain-like"/>
    <property type="match status" value="1"/>
</dbReference>
<sequence length="376" mass="43748">MPPVDVLLLTKKRLQNLRRKRLGLEQLAVRVILKHLIFYLRHPKKLEKLTSLPGVLRDKILQVLMQKKCLKKQGEQMEFEIMIKFFSLLLSPRTRYIELNGILSFCPDRYKNGKIEKVTQWDGAKEMEAMPILFPKVTCLMVKSMDYTYSAVDVMPKFDNITQLHLLNLMGNIVNIEKYLIAYGQKLQSLYLGNGNSNTTIDLELVFKYCPKLEKLSLLNACLQKPSSQMNFFAELKELEWVFYLNSYNSTPYRMFNWEIPEIMVLSDILLAPKLEKVTLEAKIFNQADLWILNFLIEKNGILNNLHTLHVYFTLPIHRGELKSLADVMKSACAFLPKLTDFKFGERNQFEDPLLACLSTPRDISYIDECVYSSPI</sequence>
<proteinExistence type="predicted"/>
<organism evidence="1 2">
    <name type="scientific">Cloeon dipterum</name>
    <dbReference type="NCBI Taxonomy" id="197152"/>
    <lineage>
        <taxon>Eukaryota</taxon>
        <taxon>Metazoa</taxon>
        <taxon>Ecdysozoa</taxon>
        <taxon>Arthropoda</taxon>
        <taxon>Hexapoda</taxon>
        <taxon>Insecta</taxon>
        <taxon>Pterygota</taxon>
        <taxon>Palaeoptera</taxon>
        <taxon>Ephemeroptera</taxon>
        <taxon>Pisciforma</taxon>
        <taxon>Baetidae</taxon>
        <taxon>Cloeon</taxon>
    </lineage>
</organism>
<dbReference type="OrthoDB" id="5213490at2759"/>
<dbReference type="Gene3D" id="3.80.10.10">
    <property type="entry name" value="Ribonuclease Inhibitor"/>
    <property type="match status" value="1"/>
</dbReference>